<dbReference type="RefSeq" id="WP_110483773.1">
    <property type="nucleotide sequence ID" value="NZ_QJVC01000002.1"/>
</dbReference>
<comment type="caution">
    <text evidence="6">The sequence shown here is derived from an EMBL/GenBank/DDBJ whole genome shotgun (WGS) entry which is preliminary data.</text>
</comment>
<keyword evidence="2" id="KW-0328">Glycosyltransferase</keyword>
<organism evidence="6 7">
    <name type="scientific">Arthrobacter psychrolactophilus</name>
    <dbReference type="NCBI Taxonomy" id="92442"/>
    <lineage>
        <taxon>Bacteria</taxon>
        <taxon>Bacillati</taxon>
        <taxon>Actinomycetota</taxon>
        <taxon>Actinomycetes</taxon>
        <taxon>Micrococcales</taxon>
        <taxon>Micrococcaceae</taxon>
        <taxon>Arthrobacter</taxon>
    </lineage>
</organism>
<evidence type="ECO:0000256" key="3">
    <source>
        <dbReference type="ARBA" id="ARBA00022679"/>
    </source>
</evidence>
<evidence type="ECO:0000313" key="6">
    <source>
        <dbReference type="EMBL" id="PYI39599.1"/>
    </source>
</evidence>
<dbReference type="PANTHER" id="PTHR45947">
    <property type="entry name" value="SULFOQUINOVOSYL TRANSFERASE SQD2"/>
    <property type="match status" value="1"/>
</dbReference>
<feature type="domain" description="Glycosyltransferase subfamily 4-like N-terminal" evidence="5">
    <location>
        <begin position="191"/>
        <end position="365"/>
    </location>
</feature>
<evidence type="ECO:0000259" key="5">
    <source>
        <dbReference type="Pfam" id="PF13579"/>
    </source>
</evidence>
<proteinExistence type="predicted"/>
<dbReference type="PANTHER" id="PTHR45947:SF3">
    <property type="entry name" value="SULFOQUINOVOSYL TRANSFERASE SQD2"/>
    <property type="match status" value="1"/>
</dbReference>
<dbReference type="InterPro" id="IPR001296">
    <property type="entry name" value="Glyco_trans_1"/>
</dbReference>
<feature type="domain" description="Glycosyl transferase family 1" evidence="4">
    <location>
        <begin position="380"/>
        <end position="551"/>
    </location>
</feature>
<dbReference type="Gene3D" id="3.40.50.2000">
    <property type="entry name" value="Glycogen Phosphorylase B"/>
    <property type="match status" value="2"/>
</dbReference>
<name>A0A2V5ISS3_9MICC</name>
<gene>
    <name evidence="6" type="ORF">CVS30_02610</name>
</gene>
<evidence type="ECO:0000256" key="2">
    <source>
        <dbReference type="ARBA" id="ARBA00022676"/>
    </source>
</evidence>
<reference evidence="6 7" key="1">
    <citation type="submission" date="2018-05" db="EMBL/GenBank/DDBJ databases">
        <title>Genetic diversity of glacier-inhabiting Cryobacterium bacteria in China and description of Cryobacterium mengkeensis sp. nov. and Arthrobacter glacialis sp. nov.</title>
        <authorList>
            <person name="Liu Q."/>
            <person name="Xin Y.-H."/>
        </authorList>
    </citation>
    <scope>NUCLEOTIDE SEQUENCE [LARGE SCALE GENOMIC DNA]</scope>
    <source>
        <strain evidence="6 7">B7</strain>
    </source>
</reference>
<dbReference type="Pfam" id="PF13579">
    <property type="entry name" value="Glyco_trans_4_4"/>
    <property type="match status" value="1"/>
</dbReference>
<dbReference type="AlphaFoldDB" id="A0A2V5ISS3"/>
<dbReference type="InterPro" id="IPR050194">
    <property type="entry name" value="Glycosyltransferase_grp1"/>
</dbReference>
<accession>A0A2V5ISS3</accession>
<evidence type="ECO:0000256" key="1">
    <source>
        <dbReference type="ARBA" id="ARBA00021292"/>
    </source>
</evidence>
<keyword evidence="7" id="KW-1185">Reference proteome</keyword>
<dbReference type="EMBL" id="QJVC01000002">
    <property type="protein sequence ID" value="PYI39599.1"/>
    <property type="molecule type" value="Genomic_DNA"/>
</dbReference>
<evidence type="ECO:0000259" key="4">
    <source>
        <dbReference type="Pfam" id="PF00534"/>
    </source>
</evidence>
<dbReference type="OrthoDB" id="509705at2"/>
<sequence length="584" mass="63256">MSRIQNLVLAAGTALNHLSDDPVVLALQISRRLPTSIVMPAAKLMIRTFPHSTATHSMLASFVTGDIDALEVKLSDALTRDISANRARLAADVALAAGRPDWADQFLPLAKPSKRFPATEARREWYSGNMESAIAALAGQRGAMKRHRERLAGEQRTFSGWTPELPSTPMAPIRGRVLHLLTNSLPHTSSGYAQRSHSIMLAQQQAGREVLAVTRLGYPVQVGKVLAAGEDIIDGVCYRRMIPSNLARTPDARMQQEAEALLKIVVEFRPEILHTTTHFANGLVVNAVAKAANIPWVYEVRGQLADTWASTRGESAKNSERYQLFQAAEARVMQDADAVVTLGETMLAGIVAQGISSEKVILGPNAVGGDFLAEPGTPEAAREKLGLDPSLNYIGTVSSLVDYEGLDHLVDAFSLLAPQFPKLRLLIVGGGTAGPALRDQAAKLGLSDRVIFTGRVAREVTSEYHQSMDIFVVSRKDLDVTKAVTPLKPVEALASARPVVASDLPALREIVTPGENGMLSPANNPKALASTLAILLRDETLRQRLGASGRQSVLKNRTWAANAQRYAERYEELINHQTRKEVIG</sequence>
<dbReference type="CDD" id="cd03794">
    <property type="entry name" value="GT4_WbuB-like"/>
    <property type="match status" value="1"/>
</dbReference>
<dbReference type="Proteomes" id="UP000247980">
    <property type="component" value="Unassembled WGS sequence"/>
</dbReference>
<dbReference type="Pfam" id="PF00534">
    <property type="entry name" value="Glycos_transf_1"/>
    <property type="match status" value="1"/>
</dbReference>
<dbReference type="InterPro" id="IPR028098">
    <property type="entry name" value="Glyco_trans_4-like_N"/>
</dbReference>
<dbReference type="SUPFAM" id="SSF53756">
    <property type="entry name" value="UDP-Glycosyltransferase/glycogen phosphorylase"/>
    <property type="match status" value="1"/>
</dbReference>
<protein>
    <recommendedName>
        <fullName evidence="1">D-inositol 3-phosphate glycosyltransferase</fullName>
    </recommendedName>
</protein>
<evidence type="ECO:0000313" key="7">
    <source>
        <dbReference type="Proteomes" id="UP000247980"/>
    </source>
</evidence>
<keyword evidence="3 6" id="KW-0808">Transferase</keyword>
<dbReference type="GO" id="GO:1901137">
    <property type="term" value="P:carbohydrate derivative biosynthetic process"/>
    <property type="evidence" value="ECO:0007669"/>
    <property type="project" value="UniProtKB-ARBA"/>
</dbReference>
<dbReference type="GO" id="GO:0016758">
    <property type="term" value="F:hexosyltransferase activity"/>
    <property type="evidence" value="ECO:0007669"/>
    <property type="project" value="TreeGrafter"/>
</dbReference>